<dbReference type="GO" id="GO:0055085">
    <property type="term" value="P:transmembrane transport"/>
    <property type="evidence" value="ECO:0007669"/>
    <property type="project" value="InterPro"/>
</dbReference>
<evidence type="ECO:0000313" key="9">
    <source>
        <dbReference type="EMBL" id="EET60802.1"/>
    </source>
</evidence>
<comment type="subcellular location">
    <subcellularLocation>
        <location evidence="1 7">Cell membrane</location>
        <topology evidence="1 7">Multi-pass membrane protein</topology>
    </subcellularLocation>
</comment>
<evidence type="ECO:0000313" key="10">
    <source>
        <dbReference type="Proteomes" id="UP000005561"/>
    </source>
</evidence>
<evidence type="ECO:0000256" key="3">
    <source>
        <dbReference type="ARBA" id="ARBA00022475"/>
    </source>
</evidence>
<dbReference type="Pfam" id="PF00528">
    <property type="entry name" value="BPD_transp_1"/>
    <property type="match status" value="1"/>
</dbReference>
<dbReference type="InterPro" id="IPR000515">
    <property type="entry name" value="MetI-like"/>
</dbReference>
<dbReference type="Proteomes" id="UP000005561">
    <property type="component" value="Unassembled WGS sequence"/>
</dbReference>
<accession>C6LF63</accession>
<comment type="caution">
    <text evidence="9">The sequence shown here is derived from an EMBL/GenBank/DDBJ whole genome shotgun (WGS) entry which is preliminary data.</text>
</comment>
<dbReference type="CDD" id="cd06261">
    <property type="entry name" value="TM_PBP2"/>
    <property type="match status" value="1"/>
</dbReference>
<keyword evidence="6 7" id="KW-0472">Membrane</keyword>
<keyword evidence="10" id="KW-1185">Reference proteome</keyword>
<keyword evidence="4 7" id="KW-0812">Transmembrane</keyword>
<evidence type="ECO:0000256" key="4">
    <source>
        <dbReference type="ARBA" id="ARBA00022692"/>
    </source>
</evidence>
<keyword evidence="3" id="KW-1003">Cell membrane</keyword>
<dbReference type="GO" id="GO:0005886">
    <property type="term" value="C:plasma membrane"/>
    <property type="evidence" value="ECO:0007669"/>
    <property type="project" value="UniProtKB-SubCell"/>
</dbReference>
<dbReference type="PANTHER" id="PTHR43744:SF12">
    <property type="entry name" value="ABC TRANSPORTER PERMEASE PROTEIN MG189-RELATED"/>
    <property type="match status" value="1"/>
</dbReference>
<feature type="transmembrane region" description="Helical" evidence="7">
    <location>
        <begin position="240"/>
        <end position="259"/>
    </location>
</feature>
<dbReference type="STRING" id="168384.SAMN05660368_02321"/>
<dbReference type="RefSeq" id="WP_006862056.1">
    <property type="nucleotide sequence ID" value="NZ_ACCL02000009.1"/>
</dbReference>
<evidence type="ECO:0000256" key="6">
    <source>
        <dbReference type="ARBA" id="ARBA00023136"/>
    </source>
</evidence>
<reference evidence="9" key="1">
    <citation type="submission" date="2009-07" db="EMBL/GenBank/DDBJ databases">
        <authorList>
            <person name="Weinstock G."/>
            <person name="Sodergren E."/>
            <person name="Clifton S."/>
            <person name="Fulton L."/>
            <person name="Fulton B."/>
            <person name="Courtney L."/>
            <person name="Fronick C."/>
            <person name="Harrison M."/>
            <person name="Strong C."/>
            <person name="Farmer C."/>
            <person name="Delahaunty K."/>
            <person name="Markovic C."/>
            <person name="Hall O."/>
            <person name="Minx P."/>
            <person name="Tomlinson C."/>
            <person name="Mitreva M."/>
            <person name="Nelson J."/>
            <person name="Hou S."/>
            <person name="Wollam A."/>
            <person name="Pepin K.H."/>
            <person name="Johnson M."/>
            <person name="Bhonagiri V."/>
            <person name="Nash W.E."/>
            <person name="Warren W."/>
            <person name="Chinwalla A."/>
            <person name="Mardis E.R."/>
            <person name="Wilson R.K."/>
        </authorList>
    </citation>
    <scope>NUCLEOTIDE SEQUENCE [LARGE SCALE GENOMIC DNA]</scope>
    <source>
        <strain evidence="9">DSM 14469</strain>
    </source>
</reference>
<evidence type="ECO:0000256" key="1">
    <source>
        <dbReference type="ARBA" id="ARBA00004651"/>
    </source>
</evidence>
<feature type="transmembrane region" description="Helical" evidence="7">
    <location>
        <begin position="69"/>
        <end position="93"/>
    </location>
</feature>
<dbReference type="PROSITE" id="PS50928">
    <property type="entry name" value="ABC_TM1"/>
    <property type="match status" value="1"/>
</dbReference>
<dbReference type="PANTHER" id="PTHR43744">
    <property type="entry name" value="ABC TRANSPORTER PERMEASE PROTEIN MG189-RELATED-RELATED"/>
    <property type="match status" value="1"/>
</dbReference>
<feature type="transmembrane region" description="Helical" evidence="7">
    <location>
        <begin position="12"/>
        <end position="30"/>
    </location>
</feature>
<dbReference type="OrthoDB" id="9787837at2"/>
<dbReference type="AlphaFoldDB" id="C6LF63"/>
<proteinExistence type="inferred from homology"/>
<dbReference type="SUPFAM" id="SSF161098">
    <property type="entry name" value="MetI-like"/>
    <property type="match status" value="1"/>
</dbReference>
<dbReference type="Gene3D" id="1.10.3720.10">
    <property type="entry name" value="MetI-like"/>
    <property type="match status" value="1"/>
</dbReference>
<feature type="transmembrane region" description="Helical" evidence="7">
    <location>
        <begin position="105"/>
        <end position="126"/>
    </location>
</feature>
<dbReference type="InterPro" id="IPR035906">
    <property type="entry name" value="MetI-like_sf"/>
</dbReference>
<feature type="transmembrane region" description="Helical" evidence="7">
    <location>
        <begin position="132"/>
        <end position="155"/>
    </location>
</feature>
<comment type="similarity">
    <text evidence="7">Belongs to the binding-protein-dependent transport system permease family.</text>
</comment>
<keyword evidence="2 7" id="KW-0813">Transport</keyword>
<evidence type="ECO:0000259" key="8">
    <source>
        <dbReference type="PROSITE" id="PS50928"/>
    </source>
</evidence>
<gene>
    <name evidence="9" type="ORF">BRYFOR_07265</name>
</gene>
<evidence type="ECO:0000256" key="2">
    <source>
        <dbReference type="ARBA" id="ARBA00022448"/>
    </source>
</evidence>
<protein>
    <submittedName>
        <fullName evidence="9">ABC transporter, permease protein</fullName>
    </submittedName>
</protein>
<feature type="domain" description="ABC transmembrane type-1" evidence="8">
    <location>
        <begin position="70"/>
        <end position="259"/>
    </location>
</feature>
<organism evidence="9 10">
    <name type="scientific">Marvinbryantia formatexigens DSM 14469</name>
    <dbReference type="NCBI Taxonomy" id="478749"/>
    <lineage>
        <taxon>Bacteria</taxon>
        <taxon>Bacillati</taxon>
        <taxon>Bacillota</taxon>
        <taxon>Clostridia</taxon>
        <taxon>Lachnospirales</taxon>
        <taxon>Lachnospiraceae</taxon>
        <taxon>Marvinbryantia</taxon>
    </lineage>
</organism>
<keyword evidence="5 7" id="KW-1133">Transmembrane helix</keyword>
<dbReference type="eggNOG" id="COG0395">
    <property type="taxonomic scope" value="Bacteria"/>
</dbReference>
<evidence type="ECO:0000256" key="5">
    <source>
        <dbReference type="ARBA" id="ARBA00022989"/>
    </source>
</evidence>
<sequence length="274" mass="30574">MKSKKRYPAVHLILILLGMVMVFPFIWMILSSFKTVGEQMSLPIKIFPSSFTYTENYKQALEAVPFVKLYINTLLMIAGRCICAILFSSMAGYGFARFQFPGKNLLFMLVLIQMMVPGQVFIIPQYQMLSKLGMLNTIFALIFPGLVSAYGTFLLRQQYMSLPKELEEAAVLDGCNPWQTFTKIMLPVTRSSISALGVFTALFAWKDLMWPLIANNDIDKMSLAPGLSVLQGVCMTNKGALMAGSVIATVPMVILYFVFQKQFMEGVAQSGIKG</sequence>
<feature type="transmembrane region" description="Helical" evidence="7">
    <location>
        <begin position="193"/>
        <end position="213"/>
    </location>
</feature>
<name>C6LF63_9FIRM</name>
<dbReference type="EMBL" id="ACCL02000009">
    <property type="protein sequence ID" value="EET60802.1"/>
    <property type="molecule type" value="Genomic_DNA"/>
</dbReference>
<evidence type="ECO:0000256" key="7">
    <source>
        <dbReference type="RuleBase" id="RU363032"/>
    </source>
</evidence>